<sequence>MNAQTKDGWYDPNATTFGDRVAGAREQAGMSQADLAKRLGVKLKTMKAWEDDLSEPRANKLSMMAGMLNVSLLWLLSGEGPGPDGPEDANELSQDVTELLMEIRDIRSQLALSADRLGRLEKALRAKLKEEAIA</sequence>
<evidence type="ECO:0000259" key="1">
    <source>
        <dbReference type="PROSITE" id="PS50943"/>
    </source>
</evidence>
<dbReference type="Proteomes" id="UP000325785">
    <property type="component" value="Chromosome"/>
</dbReference>
<dbReference type="Gene3D" id="1.10.260.40">
    <property type="entry name" value="lambda repressor-like DNA-binding domains"/>
    <property type="match status" value="1"/>
</dbReference>
<evidence type="ECO:0000313" key="3">
    <source>
        <dbReference type="EMBL" id="QEW27539.1"/>
    </source>
</evidence>
<dbReference type="EMBL" id="LAXI01000008">
    <property type="protein sequence ID" value="KRS17167.1"/>
    <property type="molecule type" value="Genomic_DNA"/>
</dbReference>
<dbReference type="STRING" id="540747.SAMN04488031_108241"/>
<evidence type="ECO:0000313" key="2">
    <source>
        <dbReference type="EMBL" id="KRS17167.1"/>
    </source>
</evidence>
<organism evidence="2 4">
    <name type="scientific">Roseovarius indicus</name>
    <dbReference type="NCBI Taxonomy" id="540747"/>
    <lineage>
        <taxon>Bacteria</taxon>
        <taxon>Pseudomonadati</taxon>
        <taxon>Pseudomonadota</taxon>
        <taxon>Alphaproteobacteria</taxon>
        <taxon>Rhodobacterales</taxon>
        <taxon>Roseobacteraceae</taxon>
        <taxon>Roseovarius</taxon>
    </lineage>
</organism>
<dbReference type="InterPro" id="IPR001387">
    <property type="entry name" value="Cro/C1-type_HTH"/>
</dbReference>
<dbReference type="AlphaFoldDB" id="A0A0T5P8F0"/>
<dbReference type="GO" id="GO:0003677">
    <property type="term" value="F:DNA binding"/>
    <property type="evidence" value="ECO:0007669"/>
    <property type="project" value="InterPro"/>
</dbReference>
<dbReference type="Proteomes" id="UP000051401">
    <property type="component" value="Unassembled WGS sequence"/>
</dbReference>
<dbReference type="OrthoDB" id="5659783at2"/>
<dbReference type="SMART" id="SM00530">
    <property type="entry name" value="HTH_XRE"/>
    <property type="match status" value="1"/>
</dbReference>
<feature type="domain" description="HTH cro/C1-type" evidence="1">
    <location>
        <begin position="21"/>
        <end position="75"/>
    </location>
</feature>
<accession>A0A0T5P8F0</accession>
<dbReference type="CDD" id="cd00093">
    <property type="entry name" value="HTH_XRE"/>
    <property type="match status" value="1"/>
</dbReference>
<keyword evidence="4" id="KW-1185">Reference proteome</keyword>
<dbReference type="PATRIC" id="fig|540747.5.peg.5841"/>
<proteinExistence type="predicted"/>
<gene>
    <name evidence="3" type="ORF">RIdsm_03355</name>
    <name evidence="2" type="ORF">XM52_13880</name>
</gene>
<reference evidence="3 5" key="2">
    <citation type="submission" date="2018-08" db="EMBL/GenBank/DDBJ databases">
        <title>Genetic Globetrotter - A new plasmid hitch-hiking vast phylogenetic and geographic distances.</title>
        <authorList>
            <person name="Vollmers J."/>
            <person name="Petersen J."/>
        </authorList>
    </citation>
    <scope>NUCLEOTIDE SEQUENCE [LARGE SCALE GENOMIC DNA]</scope>
    <source>
        <strain evidence="3 5">DSM 26383</strain>
    </source>
</reference>
<protein>
    <submittedName>
        <fullName evidence="3">Transcriptional repressor DicA</fullName>
    </submittedName>
    <submittedName>
        <fullName evidence="2">XRE family transcriptional regulator</fullName>
    </submittedName>
</protein>
<dbReference type="Pfam" id="PF01381">
    <property type="entry name" value="HTH_3"/>
    <property type="match status" value="1"/>
</dbReference>
<evidence type="ECO:0000313" key="5">
    <source>
        <dbReference type="Proteomes" id="UP000325785"/>
    </source>
</evidence>
<dbReference type="RefSeq" id="WP_057816748.1">
    <property type="nucleotide sequence ID" value="NZ_CAXRJZ010000004.1"/>
</dbReference>
<dbReference type="KEGG" id="rid:RIdsm_03355"/>
<dbReference type="InterPro" id="IPR010982">
    <property type="entry name" value="Lambda_DNA-bd_dom_sf"/>
</dbReference>
<dbReference type="SUPFAM" id="SSF47413">
    <property type="entry name" value="lambda repressor-like DNA-binding domains"/>
    <property type="match status" value="1"/>
</dbReference>
<dbReference type="EMBL" id="CP031598">
    <property type="protein sequence ID" value="QEW27539.1"/>
    <property type="molecule type" value="Genomic_DNA"/>
</dbReference>
<name>A0A0T5P8F0_9RHOB</name>
<dbReference type="PROSITE" id="PS50943">
    <property type="entry name" value="HTH_CROC1"/>
    <property type="match status" value="1"/>
</dbReference>
<evidence type="ECO:0000313" key="4">
    <source>
        <dbReference type="Proteomes" id="UP000051401"/>
    </source>
</evidence>
<reference evidence="2 4" key="1">
    <citation type="submission" date="2015-04" db="EMBL/GenBank/DDBJ databases">
        <title>The draft genome sequence of Roseovarius indicus B108T.</title>
        <authorList>
            <person name="Li G."/>
            <person name="Lai Q."/>
            <person name="Shao Z."/>
            <person name="Yan P."/>
        </authorList>
    </citation>
    <scope>NUCLEOTIDE SEQUENCE [LARGE SCALE GENOMIC DNA]</scope>
    <source>
        <strain evidence="2 4">B108</strain>
    </source>
</reference>